<dbReference type="EMBL" id="BJLY01000001">
    <property type="protein sequence ID" value="GEB03010.1"/>
    <property type="molecule type" value="Genomic_DNA"/>
</dbReference>
<comment type="caution">
    <text evidence="3">The sequence shown here is derived from an EMBL/GenBank/DDBJ whole genome shotgun (WGS) entry which is preliminary data.</text>
</comment>
<feature type="domain" description="DUF7737" evidence="2">
    <location>
        <begin position="782"/>
        <end position="883"/>
    </location>
</feature>
<dbReference type="RefSeq" id="WP_141306757.1">
    <property type="nucleotide sequence ID" value="NZ_BAQZ01000017.1"/>
</dbReference>
<dbReference type="Pfam" id="PF24879">
    <property type="entry name" value="DUF7737"/>
    <property type="match status" value="1"/>
</dbReference>
<organism evidence="3 4">
    <name type="scientific">Gluconobacter roseus NBRC 3990</name>
    <dbReference type="NCBI Taxonomy" id="1307950"/>
    <lineage>
        <taxon>Bacteria</taxon>
        <taxon>Pseudomonadati</taxon>
        <taxon>Pseudomonadota</taxon>
        <taxon>Alphaproteobacteria</taxon>
        <taxon>Acetobacterales</taxon>
        <taxon>Acetobacteraceae</taxon>
        <taxon>Gluconobacter</taxon>
    </lineage>
</organism>
<sequence>MQQRSPMAVASLPGGALYRLLSKVGDMEQAFIEWRALMRSRCPTVFEDARKKWVELYEQQRCNYKGYAFKEHAYQYLSDNIPLAAYFLPETMGNAPRPASPKWLERLSRETLDPEAPIPLQKHDSYWSRFRTFCPDPNSPIDPTTHRIMDLKWLAQARADYVRVPVERPGAFRLIRQHIIRLTLYPGNADDPVFDRLSTPDSVTPSVRTLRDRATILAAPDGQDVLTLARTILRDFDTAQGRWIDGPLYRAAILPILVIHANNRIKATGSVREAAYELIAKPDAFIPEQETLWRMDTAALGLQNLGKRPPAELLNLNKILCGCLWLVAVSGKPEDVQLLSTLAKNFQKNEKLFEFNRIIRALGLTADRDAINEQIALRQKTRHSLMLGQINAALADSARKSGISITELEERSAYTHDLDSHHERAVPLPNGLTATLSLKTNASGTVTLFSADGTELRPVPPAIRTELKTIRAYEKLREEARALTKEMQVHRLRLERSWITQERWTAERFRTNYLTHPVLSWLARRQIWTLTAPDGTQRTVLFPNGTPIAPDSTPTAALRDDETVTLWHPLDANTALVNQWRDTLEDIALIQPIRQAWRETYVLTDAERATSPASLRYARQVLRQAQSVELGRQRGWRVRTLSMHMPSSEGDPTSLTIPSAGLHAEIWTAGVDGQAAFHHGTFTHILTDRVQFRTVTDKGSWRHDGGKKLAIGKDTVPLENVPPLIFSEVMRDLDLFVSVSSIGLEVTYLDGAEGHTIAQWRRMPDLAMWNYDETLPLNGRARIRYETLERILPRLTIADRLELTDTYVHVRGVLHSYRVHIRTGNIFLDPDRRYICIVPDARKKKSTIALPFDDDQTLAVILSKLFLLAADDKITDPVILRQLPAPTPEHVS</sequence>
<name>A0A4Y3M160_9PROT</name>
<proteinExistence type="predicted"/>
<keyword evidence="4" id="KW-1185">Reference proteome</keyword>
<evidence type="ECO:0000259" key="1">
    <source>
        <dbReference type="Pfam" id="PF13569"/>
    </source>
</evidence>
<gene>
    <name evidence="3" type="ORF">GRO01_05860</name>
</gene>
<reference evidence="3 4" key="1">
    <citation type="submission" date="2019-06" db="EMBL/GenBank/DDBJ databases">
        <title>Whole genome shotgun sequence of Gluconobacter roseus NBRC 3990.</title>
        <authorList>
            <person name="Hosoyama A."/>
            <person name="Uohara A."/>
            <person name="Ohji S."/>
            <person name="Ichikawa N."/>
        </authorList>
    </citation>
    <scope>NUCLEOTIDE SEQUENCE [LARGE SCALE GENOMIC DNA]</scope>
    <source>
        <strain evidence="3 4">NBRC 3990</strain>
    </source>
</reference>
<dbReference type="InterPro" id="IPR025406">
    <property type="entry name" value="DUF4132"/>
</dbReference>
<dbReference type="Proteomes" id="UP000320772">
    <property type="component" value="Unassembled WGS sequence"/>
</dbReference>
<dbReference type="STRING" id="586239.AD943_01975"/>
<dbReference type="Pfam" id="PF13569">
    <property type="entry name" value="DUF4132"/>
    <property type="match status" value="1"/>
</dbReference>
<accession>A0A4Y3M160</accession>
<dbReference type="InterPro" id="IPR056639">
    <property type="entry name" value="DUF7737"/>
</dbReference>
<protein>
    <submittedName>
        <fullName evidence="3">Uncharacterized protein</fullName>
    </submittedName>
</protein>
<evidence type="ECO:0000259" key="2">
    <source>
        <dbReference type="Pfam" id="PF24879"/>
    </source>
</evidence>
<evidence type="ECO:0000313" key="4">
    <source>
        <dbReference type="Proteomes" id="UP000320772"/>
    </source>
</evidence>
<evidence type="ECO:0000313" key="3">
    <source>
        <dbReference type="EMBL" id="GEB03010.1"/>
    </source>
</evidence>
<feature type="domain" description="DUF4132" evidence="1">
    <location>
        <begin position="453"/>
        <end position="636"/>
    </location>
</feature>
<dbReference type="AlphaFoldDB" id="A0A4Y3M160"/>